<name>L0GQU5_STUST</name>
<feature type="domain" description="EAL" evidence="2">
    <location>
        <begin position="517"/>
        <end position="770"/>
    </location>
</feature>
<feature type="domain" description="GGDEF" evidence="3">
    <location>
        <begin position="368"/>
        <end position="509"/>
    </location>
</feature>
<dbReference type="Proteomes" id="UP000010820">
    <property type="component" value="Chromosome"/>
</dbReference>
<keyword evidence="1" id="KW-0472">Membrane</keyword>
<dbReference type="HOGENOM" id="CLU_000445_70_45_6"/>
<dbReference type="InterPro" id="IPR000160">
    <property type="entry name" value="GGDEF_dom"/>
</dbReference>
<sequence>MTLGKRALLVIFPVILIIQLLASTTAYLTQRASLLGLEQARLEQQLLALQSAYLDYEAFSRSVLYSIMDSEALLLFLRESDTAFRNDTLGLRIQQSIRSLSNTELSFVSFAVLQPDGEPAYYFESSLSPFASMDETQRQIVGEARRSSRPGATRYVAHADGGPLLLDTDFILPASSSRPLPSQRSEAFAVQLAVRPERFLKLKRSLEEEYGAAVEIELHQLPVESGLSAAIELSPALHARLTPAASYTAERLQTLALAFIAGGSLICLVSIGLLLWLIRRYVTGPISQLDDQLTDLLQSKRTALDEPTDGGEIGRLTVNMKTLHERNTEALERIQVISWTDSLTQISNRAHFGVLASAMYERCLQSHRRLALLFLDLDNFKQVNDQHGHDAGDTLLRIFAQRVRGLLKRHQLDHPQTDVAFARLSGDEFAILLLTDAGDGGVDELCAALLDLCRGGFRLEDRLYPVGVSIGTARYPDDADSITQLLTRADTAMYQAKAEGKSTAVAFSRELEQRNERIRLIEEQLRALDGDDQLRLVYMPALNREGTVVSCEVLLRWHSPILGTVSPGEFIPIAERAGLHSRIDNWVIDRALTEYPKLVELFGAEVILAINVSSAQLADDRICSYLLERAAHHGVAPGRIEIELTETYAAELCAGTMDVVQAIRRAGFRVAIDDFGVGYTSIQQLLEYPADTIKLDMAIITRLTQPDMQQSLSALVAFCHAQGKRVNAEGVDTMDKQSALLQAGCDLFQGYLISPPRSLAALEDWMAVRNRTQAALRLEQRAPRVASQPI</sequence>
<dbReference type="SMART" id="SM00267">
    <property type="entry name" value="GGDEF"/>
    <property type="match status" value="1"/>
</dbReference>
<dbReference type="InterPro" id="IPR029787">
    <property type="entry name" value="Nucleotide_cyclase"/>
</dbReference>
<dbReference type="Gene3D" id="3.20.20.450">
    <property type="entry name" value="EAL domain"/>
    <property type="match status" value="1"/>
</dbReference>
<dbReference type="SMART" id="SM00052">
    <property type="entry name" value="EAL"/>
    <property type="match status" value="1"/>
</dbReference>
<proteinExistence type="predicted"/>
<dbReference type="AlphaFoldDB" id="L0GQU5"/>
<dbReference type="InterPro" id="IPR035919">
    <property type="entry name" value="EAL_sf"/>
</dbReference>
<dbReference type="PANTHER" id="PTHR44757:SF2">
    <property type="entry name" value="BIOFILM ARCHITECTURE MAINTENANCE PROTEIN MBAA"/>
    <property type="match status" value="1"/>
</dbReference>
<dbReference type="InterPro" id="IPR043128">
    <property type="entry name" value="Rev_trsase/Diguanyl_cyclase"/>
</dbReference>
<dbReference type="eggNOG" id="COG5001">
    <property type="taxonomic scope" value="Bacteria"/>
</dbReference>
<dbReference type="Gene3D" id="3.30.70.270">
    <property type="match status" value="1"/>
</dbReference>
<dbReference type="Pfam" id="PF00990">
    <property type="entry name" value="GGDEF"/>
    <property type="match status" value="1"/>
</dbReference>
<dbReference type="CDD" id="cd01949">
    <property type="entry name" value="GGDEF"/>
    <property type="match status" value="1"/>
</dbReference>
<reference evidence="4 5" key="1">
    <citation type="submission" date="2011-10" db="EMBL/GenBank/DDBJ databases">
        <title>Complete sequence of chromosome of Pseudomonas stutzeri RCH2.</title>
        <authorList>
            <consortium name="US DOE Joint Genome Institute"/>
            <person name="Lucas S."/>
            <person name="Han J."/>
            <person name="Lapidus A."/>
            <person name="Cheng J.-F."/>
            <person name="Goodwin L."/>
            <person name="Pitluck S."/>
            <person name="Peters L."/>
            <person name="Ovchinnikova G."/>
            <person name="Zeytun A."/>
            <person name="Lu M."/>
            <person name="Detter J.C."/>
            <person name="Han C."/>
            <person name="Tapia R."/>
            <person name="Land M."/>
            <person name="Hauser L."/>
            <person name="Kyrpides N."/>
            <person name="Ivanova N."/>
            <person name="Pagani I."/>
            <person name="Chakraborty R."/>
            <person name="Arkin A."/>
            <person name="Dehal P."/>
            <person name="Wall J."/>
            <person name="Hazen T."/>
            <person name="Woyke T."/>
        </authorList>
    </citation>
    <scope>NUCLEOTIDE SEQUENCE [LARGE SCALE GENOMIC DNA]</scope>
    <source>
        <strain evidence="4 5">RCH2</strain>
    </source>
</reference>
<feature type="transmembrane region" description="Helical" evidence="1">
    <location>
        <begin position="255"/>
        <end position="278"/>
    </location>
</feature>
<dbReference type="PROSITE" id="PS50887">
    <property type="entry name" value="GGDEF"/>
    <property type="match status" value="1"/>
</dbReference>
<dbReference type="RefSeq" id="WP_015278554.1">
    <property type="nucleotide sequence ID" value="NC_019936.1"/>
</dbReference>
<dbReference type="KEGG" id="psh:Psest_3901"/>
<dbReference type="InterPro" id="IPR052155">
    <property type="entry name" value="Biofilm_reg_signaling"/>
</dbReference>
<evidence type="ECO:0000313" key="4">
    <source>
        <dbReference type="EMBL" id="AGA88376.1"/>
    </source>
</evidence>
<protein>
    <submittedName>
        <fullName evidence="4">Diguanylate cyclase (GGDEF) domain-containing protein</fullName>
    </submittedName>
</protein>
<dbReference type="SUPFAM" id="SSF141868">
    <property type="entry name" value="EAL domain-like"/>
    <property type="match status" value="1"/>
</dbReference>
<dbReference type="Pfam" id="PF00563">
    <property type="entry name" value="EAL"/>
    <property type="match status" value="1"/>
</dbReference>
<evidence type="ECO:0000313" key="5">
    <source>
        <dbReference type="Proteomes" id="UP000010820"/>
    </source>
</evidence>
<dbReference type="InterPro" id="IPR001633">
    <property type="entry name" value="EAL_dom"/>
</dbReference>
<dbReference type="SUPFAM" id="SSF55073">
    <property type="entry name" value="Nucleotide cyclase"/>
    <property type="match status" value="1"/>
</dbReference>
<gene>
    <name evidence="4" type="ORF">Psest_3901</name>
</gene>
<keyword evidence="1" id="KW-1133">Transmembrane helix</keyword>
<evidence type="ECO:0000259" key="2">
    <source>
        <dbReference type="PROSITE" id="PS50883"/>
    </source>
</evidence>
<keyword evidence="1" id="KW-0812">Transmembrane</keyword>
<dbReference type="STRING" id="644801.Psest_3901"/>
<organism evidence="4 5">
    <name type="scientific">Stutzerimonas stutzeri RCH2</name>
    <dbReference type="NCBI Taxonomy" id="644801"/>
    <lineage>
        <taxon>Bacteria</taxon>
        <taxon>Pseudomonadati</taxon>
        <taxon>Pseudomonadota</taxon>
        <taxon>Gammaproteobacteria</taxon>
        <taxon>Pseudomonadales</taxon>
        <taxon>Pseudomonadaceae</taxon>
        <taxon>Stutzerimonas</taxon>
    </lineage>
</organism>
<dbReference type="NCBIfam" id="TIGR00254">
    <property type="entry name" value="GGDEF"/>
    <property type="match status" value="1"/>
</dbReference>
<evidence type="ECO:0000256" key="1">
    <source>
        <dbReference type="SAM" id="Phobius"/>
    </source>
</evidence>
<dbReference type="EMBL" id="CP003071">
    <property type="protein sequence ID" value="AGA88376.1"/>
    <property type="molecule type" value="Genomic_DNA"/>
</dbReference>
<dbReference type="PANTHER" id="PTHR44757">
    <property type="entry name" value="DIGUANYLATE CYCLASE DGCP"/>
    <property type="match status" value="1"/>
</dbReference>
<accession>L0GQU5</accession>
<dbReference type="PROSITE" id="PS50883">
    <property type="entry name" value="EAL"/>
    <property type="match status" value="1"/>
</dbReference>
<dbReference type="CDD" id="cd01948">
    <property type="entry name" value="EAL"/>
    <property type="match status" value="1"/>
</dbReference>
<dbReference type="PATRIC" id="fig|644801.3.peg.3798"/>
<evidence type="ECO:0000259" key="3">
    <source>
        <dbReference type="PROSITE" id="PS50887"/>
    </source>
</evidence>